<evidence type="ECO:0000256" key="1">
    <source>
        <dbReference type="SAM" id="MobiDB-lite"/>
    </source>
</evidence>
<feature type="compositionally biased region" description="Basic residues" evidence="1">
    <location>
        <begin position="1"/>
        <end position="11"/>
    </location>
</feature>
<evidence type="ECO:0000313" key="2">
    <source>
        <dbReference type="EMBL" id="PSR85684.1"/>
    </source>
</evidence>
<dbReference type="AlphaFoldDB" id="A0A2T3A8F3"/>
<reference evidence="2 3" key="1">
    <citation type="journal article" date="2018" name="Mycol. Prog.">
        <title>Coniella lustricola, a new species from submerged detritus.</title>
        <authorList>
            <person name="Raudabaugh D.B."/>
            <person name="Iturriaga T."/>
            <person name="Carver A."/>
            <person name="Mondo S."/>
            <person name="Pangilinan J."/>
            <person name="Lipzen A."/>
            <person name="He G."/>
            <person name="Amirebrahimi M."/>
            <person name="Grigoriev I.V."/>
            <person name="Miller A.N."/>
        </authorList>
    </citation>
    <scope>NUCLEOTIDE SEQUENCE [LARGE SCALE GENOMIC DNA]</scope>
    <source>
        <strain evidence="2 3">B22-T-1</strain>
    </source>
</reference>
<protein>
    <submittedName>
        <fullName evidence="2">Uncharacterized protein</fullName>
    </submittedName>
</protein>
<feature type="region of interest" description="Disordered" evidence="1">
    <location>
        <begin position="1"/>
        <end position="37"/>
    </location>
</feature>
<dbReference type="InParanoid" id="A0A2T3A8F3"/>
<evidence type="ECO:0000313" key="3">
    <source>
        <dbReference type="Proteomes" id="UP000241462"/>
    </source>
</evidence>
<dbReference type="EMBL" id="KZ678439">
    <property type="protein sequence ID" value="PSR85684.1"/>
    <property type="molecule type" value="Genomic_DNA"/>
</dbReference>
<keyword evidence="3" id="KW-1185">Reference proteome</keyword>
<proteinExistence type="predicted"/>
<gene>
    <name evidence="2" type="ORF">BD289DRAFT_252786</name>
</gene>
<name>A0A2T3A8F3_9PEZI</name>
<organism evidence="2 3">
    <name type="scientific">Coniella lustricola</name>
    <dbReference type="NCBI Taxonomy" id="2025994"/>
    <lineage>
        <taxon>Eukaryota</taxon>
        <taxon>Fungi</taxon>
        <taxon>Dikarya</taxon>
        <taxon>Ascomycota</taxon>
        <taxon>Pezizomycotina</taxon>
        <taxon>Sordariomycetes</taxon>
        <taxon>Sordariomycetidae</taxon>
        <taxon>Diaporthales</taxon>
        <taxon>Schizoparmaceae</taxon>
        <taxon>Coniella</taxon>
    </lineage>
</organism>
<sequence>MGRWWKTKSRQRQSPSERPPRYIHGKRRGSRKDKASRFDALPKRLNQAGRSHLPAHWPPKQQTRLVSKSTATALGVTAHTSLHQGALPAPGDDARICDTPPLTLLLLSPATHCSWTAMLYAVLCILYPIHRYICTSCECFSRRTGPTITDLKGGEAQEQ</sequence>
<dbReference type="Proteomes" id="UP000241462">
    <property type="component" value="Unassembled WGS sequence"/>
</dbReference>
<accession>A0A2T3A8F3</accession>
<feature type="compositionally biased region" description="Basic residues" evidence="1">
    <location>
        <begin position="21"/>
        <end position="31"/>
    </location>
</feature>